<proteinExistence type="predicted"/>
<evidence type="ECO:0000256" key="3">
    <source>
        <dbReference type="PIRSR" id="PIRSR613078-2"/>
    </source>
</evidence>
<comment type="caution">
    <text evidence="4">The sequence shown here is derived from an EMBL/GenBank/DDBJ whole genome shotgun (WGS) entry which is preliminary data.</text>
</comment>
<accession>A0A1G2N044</accession>
<dbReference type="InterPro" id="IPR029033">
    <property type="entry name" value="His_PPase_superfam"/>
</dbReference>
<feature type="active site" description="Proton donor/acceptor" evidence="2">
    <location>
        <position position="81"/>
    </location>
</feature>
<dbReference type="GO" id="GO:0045820">
    <property type="term" value="P:negative regulation of glycolytic process"/>
    <property type="evidence" value="ECO:0007669"/>
    <property type="project" value="TreeGrafter"/>
</dbReference>
<dbReference type="CDD" id="cd07067">
    <property type="entry name" value="HP_PGM_like"/>
    <property type="match status" value="1"/>
</dbReference>
<dbReference type="Proteomes" id="UP000178089">
    <property type="component" value="Unassembled WGS sequence"/>
</dbReference>
<dbReference type="EMBL" id="MHRT01000010">
    <property type="protein sequence ID" value="OHA28692.1"/>
    <property type="molecule type" value="Genomic_DNA"/>
</dbReference>
<dbReference type="STRING" id="1802315.A3F51_02865"/>
<name>A0A1G2N044_9BACT</name>
<dbReference type="Gene3D" id="3.40.50.1240">
    <property type="entry name" value="Phosphoglycerate mutase-like"/>
    <property type="match status" value="1"/>
</dbReference>
<dbReference type="Pfam" id="PF00300">
    <property type="entry name" value="His_Phos_1"/>
    <property type="match status" value="1"/>
</dbReference>
<protein>
    <recommendedName>
        <fullName evidence="6">Phosphoglycerate mutase</fullName>
    </recommendedName>
</protein>
<dbReference type="PANTHER" id="PTHR46517">
    <property type="entry name" value="FRUCTOSE-2,6-BISPHOSPHATASE TIGAR"/>
    <property type="match status" value="1"/>
</dbReference>
<dbReference type="GO" id="GO:0043456">
    <property type="term" value="P:regulation of pentose-phosphate shunt"/>
    <property type="evidence" value="ECO:0007669"/>
    <property type="project" value="TreeGrafter"/>
</dbReference>
<evidence type="ECO:0000256" key="2">
    <source>
        <dbReference type="PIRSR" id="PIRSR613078-1"/>
    </source>
</evidence>
<evidence type="ECO:0000313" key="5">
    <source>
        <dbReference type="Proteomes" id="UP000178089"/>
    </source>
</evidence>
<keyword evidence="1" id="KW-0378">Hydrolase</keyword>
<gene>
    <name evidence="4" type="ORF">A3F51_02865</name>
</gene>
<dbReference type="PANTHER" id="PTHR46517:SF1">
    <property type="entry name" value="FRUCTOSE-2,6-BISPHOSPHATASE TIGAR"/>
    <property type="match status" value="1"/>
</dbReference>
<organism evidence="4 5">
    <name type="scientific">Candidatus Taylorbacteria bacterium RIFCSPHIGHO2_12_FULL_45_16</name>
    <dbReference type="NCBI Taxonomy" id="1802315"/>
    <lineage>
        <taxon>Bacteria</taxon>
        <taxon>Candidatus Tayloriibacteriota</taxon>
    </lineage>
</organism>
<reference evidence="4 5" key="1">
    <citation type="journal article" date="2016" name="Nat. Commun.">
        <title>Thousands of microbial genomes shed light on interconnected biogeochemical processes in an aquifer system.</title>
        <authorList>
            <person name="Anantharaman K."/>
            <person name="Brown C.T."/>
            <person name="Hug L.A."/>
            <person name="Sharon I."/>
            <person name="Castelle C.J."/>
            <person name="Probst A.J."/>
            <person name="Thomas B.C."/>
            <person name="Singh A."/>
            <person name="Wilkins M.J."/>
            <person name="Karaoz U."/>
            <person name="Brodie E.L."/>
            <person name="Williams K.H."/>
            <person name="Hubbard S.S."/>
            <person name="Banfield J.F."/>
        </authorList>
    </citation>
    <scope>NUCLEOTIDE SEQUENCE [LARGE SCALE GENOMIC DNA]</scope>
</reference>
<evidence type="ECO:0000256" key="1">
    <source>
        <dbReference type="ARBA" id="ARBA00022801"/>
    </source>
</evidence>
<evidence type="ECO:0008006" key="6">
    <source>
        <dbReference type="Google" id="ProtNLM"/>
    </source>
</evidence>
<dbReference type="SUPFAM" id="SSF53254">
    <property type="entry name" value="Phosphoglycerate mutase-like"/>
    <property type="match status" value="1"/>
</dbReference>
<feature type="binding site" evidence="3">
    <location>
        <position position="58"/>
    </location>
    <ligand>
        <name>substrate</name>
    </ligand>
</feature>
<dbReference type="GO" id="GO:0005829">
    <property type="term" value="C:cytosol"/>
    <property type="evidence" value="ECO:0007669"/>
    <property type="project" value="TreeGrafter"/>
</dbReference>
<dbReference type="GO" id="GO:0004331">
    <property type="term" value="F:fructose-2,6-bisphosphate 2-phosphatase activity"/>
    <property type="evidence" value="ECO:0007669"/>
    <property type="project" value="TreeGrafter"/>
</dbReference>
<feature type="active site" description="Tele-phosphohistidine intermediate" evidence="2">
    <location>
        <position position="9"/>
    </location>
</feature>
<dbReference type="InterPro" id="IPR013078">
    <property type="entry name" value="His_Pase_superF_clade-1"/>
</dbReference>
<dbReference type="InterPro" id="IPR051695">
    <property type="entry name" value="Phosphoglycerate_Mutase"/>
</dbReference>
<evidence type="ECO:0000313" key="4">
    <source>
        <dbReference type="EMBL" id="OHA28692.1"/>
    </source>
</evidence>
<sequence>MITIVFEAHGTTSDNEAHLSSGHNDVALSPLGIQQSKEMGERYKDDHFDAVFCSDLQRAYESAEIGFGDKWQIIKDARLRECNYGDLTQASSEKVDVEKPKRITVPFPNGESYTQTTARMKSFLEDLLKNYAGKRVMIIGHRATQYGLENLINGVSLEKLTTTHFKWQPGWKYELNKL</sequence>
<dbReference type="SMART" id="SM00855">
    <property type="entry name" value="PGAM"/>
    <property type="match status" value="1"/>
</dbReference>
<feature type="binding site" evidence="3">
    <location>
        <begin position="81"/>
        <end position="84"/>
    </location>
    <ligand>
        <name>substrate</name>
    </ligand>
</feature>
<dbReference type="AlphaFoldDB" id="A0A1G2N044"/>